<sequence>MTRAERLRQVQRPYLIAFSVLVVGALAAFALGPKGQVNWPGTLLLALAPVVDARRHRAAFKYHDEYGQSVILRAAAVGFTGVMGSLLGLALLSAAEASADFASGTMVGVFVAGYAVFLVTQWVLFRRDAQA</sequence>
<organism evidence="2 3">
    <name type="scientific">Deinococcus reticulitermitis</name>
    <dbReference type="NCBI Taxonomy" id="856736"/>
    <lineage>
        <taxon>Bacteria</taxon>
        <taxon>Thermotogati</taxon>
        <taxon>Deinococcota</taxon>
        <taxon>Deinococci</taxon>
        <taxon>Deinococcales</taxon>
        <taxon>Deinococcaceae</taxon>
        <taxon>Deinococcus</taxon>
    </lineage>
</organism>
<dbReference type="EMBL" id="FNZA01000011">
    <property type="protein sequence ID" value="SEJ59869.1"/>
    <property type="molecule type" value="Genomic_DNA"/>
</dbReference>
<keyword evidence="1" id="KW-0812">Transmembrane</keyword>
<proteinExistence type="predicted"/>
<dbReference type="STRING" id="856736.SAMN04488058_111106"/>
<feature type="transmembrane region" description="Helical" evidence="1">
    <location>
        <begin position="74"/>
        <end position="95"/>
    </location>
</feature>
<feature type="transmembrane region" description="Helical" evidence="1">
    <location>
        <begin position="101"/>
        <end position="125"/>
    </location>
</feature>
<evidence type="ECO:0000256" key="1">
    <source>
        <dbReference type="SAM" id="Phobius"/>
    </source>
</evidence>
<reference evidence="3" key="1">
    <citation type="submission" date="2016-10" db="EMBL/GenBank/DDBJ databases">
        <authorList>
            <person name="Varghese N."/>
            <person name="Submissions S."/>
        </authorList>
    </citation>
    <scope>NUCLEOTIDE SEQUENCE [LARGE SCALE GENOMIC DNA]</scope>
    <source>
        <strain evidence="3">CGMCC 1.10218</strain>
    </source>
</reference>
<keyword evidence="3" id="KW-1185">Reference proteome</keyword>
<protein>
    <submittedName>
        <fullName evidence="2">Uncharacterized protein</fullName>
    </submittedName>
</protein>
<dbReference type="AlphaFoldDB" id="A0A1H7A2F8"/>
<dbReference type="Proteomes" id="UP000199223">
    <property type="component" value="Unassembled WGS sequence"/>
</dbReference>
<gene>
    <name evidence="2" type="ORF">SAMN04488058_111106</name>
</gene>
<name>A0A1H7A2F8_9DEIO</name>
<keyword evidence="1" id="KW-0472">Membrane</keyword>
<evidence type="ECO:0000313" key="2">
    <source>
        <dbReference type="EMBL" id="SEJ59869.1"/>
    </source>
</evidence>
<feature type="transmembrane region" description="Helical" evidence="1">
    <location>
        <begin position="12"/>
        <end position="31"/>
    </location>
</feature>
<dbReference type="OrthoDB" id="9888376at2"/>
<accession>A0A1H7A2F8</accession>
<evidence type="ECO:0000313" key="3">
    <source>
        <dbReference type="Proteomes" id="UP000199223"/>
    </source>
</evidence>
<dbReference type="RefSeq" id="WP_092264898.1">
    <property type="nucleotide sequence ID" value="NZ_FNZA01000011.1"/>
</dbReference>
<keyword evidence="1" id="KW-1133">Transmembrane helix</keyword>